<evidence type="ECO:0000313" key="8">
    <source>
        <dbReference type="EMBL" id="SFI94274.1"/>
    </source>
</evidence>
<evidence type="ECO:0000256" key="6">
    <source>
        <dbReference type="ARBA" id="ARBA00023136"/>
    </source>
</evidence>
<dbReference type="PANTHER" id="PTHR43227">
    <property type="entry name" value="BLL4140 PROTEIN"/>
    <property type="match status" value="1"/>
</dbReference>
<evidence type="ECO:0000256" key="7">
    <source>
        <dbReference type="SAM" id="Phobius"/>
    </source>
</evidence>
<accession>A0A1I3MB17</accession>
<keyword evidence="8" id="KW-0762">Sugar transport</keyword>
<keyword evidence="4 7" id="KW-0812">Transmembrane</keyword>
<keyword evidence="3" id="KW-1003">Cell membrane</keyword>
<protein>
    <submittedName>
        <fullName evidence="8">ABC-type sugar transport system, permease component</fullName>
    </submittedName>
</protein>
<evidence type="ECO:0000256" key="4">
    <source>
        <dbReference type="ARBA" id="ARBA00022692"/>
    </source>
</evidence>
<evidence type="ECO:0000256" key="5">
    <source>
        <dbReference type="ARBA" id="ARBA00022989"/>
    </source>
</evidence>
<dbReference type="SUPFAM" id="SSF161098">
    <property type="entry name" value="MetI-like"/>
    <property type="match status" value="1"/>
</dbReference>
<dbReference type="OrthoDB" id="9788108at2"/>
<dbReference type="InterPro" id="IPR050809">
    <property type="entry name" value="UgpAE/MalFG_permease"/>
</dbReference>
<keyword evidence="5 7" id="KW-1133">Transmembrane helix</keyword>
<name>A0A1I3MB17_9SPIR</name>
<feature type="transmembrane region" description="Helical" evidence="7">
    <location>
        <begin position="84"/>
        <end position="103"/>
    </location>
</feature>
<comment type="subcellular location">
    <subcellularLocation>
        <location evidence="1">Cell membrane</location>
        <topology evidence="1">Multi-pass membrane protein</topology>
    </subcellularLocation>
</comment>
<feature type="transmembrane region" description="Helical" evidence="7">
    <location>
        <begin position="233"/>
        <end position="251"/>
    </location>
</feature>
<gene>
    <name evidence="8" type="ORF">SAMN04487775_108169</name>
</gene>
<dbReference type="AlphaFoldDB" id="A0A1I3MB17"/>
<sequence>MKKRKIGLMGRRALYGYLFILPFIIGFIFLMVKPLFGSLQMALSQVNISTQGFSLENNHFANFKRAFLVDSEFNRMLVEGIGNMIYRSIATVVFSFFVALLLNQKFKGRTLARSIFFLAVILSSGVLLGLETNNALMTQIKNSIEEAGNVNSITDVLERILVSSSEGLSGISGKTFKKVFEIIDSIYDVAMASGIQIIIFLSGLQNISPSMYEAAQMEGCTAWESMCKITIPMVSPLLPVCWIYTIVDFFMKTDNEIMTKINDNMQLMEYGFSAAMAWSYFVICMLLIGISSFIISKVVYNYD</sequence>
<feature type="transmembrane region" description="Helical" evidence="7">
    <location>
        <begin position="110"/>
        <end position="130"/>
    </location>
</feature>
<dbReference type="PANTHER" id="PTHR43227:SF3">
    <property type="entry name" value="BINDING-PROTEIN-DEPENDENT TRANSPORT SYSTEMS INNER MEMBRANE COMPONENT"/>
    <property type="match status" value="1"/>
</dbReference>
<feature type="transmembrane region" description="Helical" evidence="7">
    <location>
        <begin position="272"/>
        <end position="295"/>
    </location>
</feature>
<keyword evidence="6 7" id="KW-0472">Membrane</keyword>
<feature type="transmembrane region" description="Helical" evidence="7">
    <location>
        <begin position="12"/>
        <end position="32"/>
    </location>
</feature>
<dbReference type="EMBL" id="FORI01000008">
    <property type="protein sequence ID" value="SFI94274.1"/>
    <property type="molecule type" value="Genomic_DNA"/>
</dbReference>
<dbReference type="RefSeq" id="WP_074932809.1">
    <property type="nucleotide sequence ID" value="NZ_FORI01000008.1"/>
</dbReference>
<keyword evidence="9" id="KW-1185">Reference proteome</keyword>
<dbReference type="GO" id="GO:0005886">
    <property type="term" value="C:plasma membrane"/>
    <property type="evidence" value="ECO:0007669"/>
    <property type="project" value="UniProtKB-SubCell"/>
</dbReference>
<evidence type="ECO:0000256" key="3">
    <source>
        <dbReference type="ARBA" id="ARBA00022475"/>
    </source>
</evidence>
<organism evidence="8 9">
    <name type="scientific">Treponema bryantii</name>
    <dbReference type="NCBI Taxonomy" id="163"/>
    <lineage>
        <taxon>Bacteria</taxon>
        <taxon>Pseudomonadati</taxon>
        <taxon>Spirochaetota</taxon>
        <taxon>Spirochaetia</taxon>
        <taxon>Spirochaetales</taxon>
        <taxon>Treponemataceae</taxon>
        <taxon>Treponema</taxon>
    </lineage>
</organism>
<dbReference type="Proteomes" id="UP000182737">
    <property type="component" value="Unassembled WGS sequence"/>
</dbReference>
<evidence type="ECO:0000256" key="1">
    <source>
        <dbReference type="ARBA" id="ARBA00004651"/>
    </source>
</evidence>
<dbReference type="Gene3D" id="1.10.3720.10">
    <property type="entry name" value="MetI-like"/>
    <property type="match status" value="1"/>
</dbReference>
<dbReference type="InterPro" id="IPR035906">
    <property type="entry name" value="MetI-like_sf"/>
</dbReference>
<keyword evidence="2" id="KW-0813">Transport</keyword>
<evidence type="ECO:0000313" key="9">
    <source>
        <dbReference type="Proteomes" id="UP000182737"/>
    </source>
</evidence>
<evidence type="ECO:0000256" key="2">
    <source>
        <dbReference type="ARBA" id="ARBA00022448"/>
    </source>
</evidence>
<proteinExistence type="predicted"/>
<reference evidence="9" key="1">
    <citation type="submission" date="2016-10" db="EMBL/GenBank/DDBJ databases">
        <authorList>
            <person name="Varghese N."/>
            <person name="Submissions S."/>
        </authorList>
    </citation>
    <scope>NUCLEOTIDE SEQUENCE [LARGE SCALE GENOMIC DNA]</scope>
    <source>
        <strain evidence="9">XBD1002</strain>
    </source>
</reference>